<sequence>MNNEIEPSSSDDIIASLLSDVQKSNAPFDVKALISGRNRSREKSRNGSISDDSEYSERRKDKKKKGKKKDKGSRKNHRSSKRSRSRSISRKKKHRERSPSERSVSDKDGKPSDVDTLPSAYSKFTEDVEAVMEAISDDDDDLPVGADFRSMNALSAGVSDENNVAFVPEPVMNTGSNKRREFVGNEEFFPIAKAKKRRRSKSLTPEKKRPLSEILAKVRAEKEALLVPRNIKLKQDLKRGSPERISKPSSSTPKDETKTESRTAEFTLHDDSEEYGPQPAAIPSGPLPISEDEDEVQENRSSRNNEPSPKGSEQEFPHDSDRSLEGEKPYQKDSLMEEGVPVSDDSTIVSNKREDAGDTSDTSIQKASLTKSQKSYNASFSDDVKDVEDKGKKKRKDKKDKKGRKRKKKNNEKKRDFEDVSSSSDSEKEWSQIERKRRVQRGAISSSIAEASHLFSEKSKSYKREPSVEDYEYTDKRRGERDVRRVGEMSKNRGRRFRQNSRRSRKYQWNQGDSGNIRRDPLYSSSNRISVDRRRRDSRNWASNARRKNDSASPSRSRSHSGSVRSHSRHRSSSSSYDSDKTHRSHDSRRSHDSPRKRSRRRSSSERSGEHKIDKKKLLEIAQKNAAQMAQTGALPSAVNDGSLKKITTAQSVDQLVDFCQRLQRSQDKQERREKGEKVSSDEEEKELKAPKKKTEEETDFVHHPFALKPAAPITINITNSAFKKGTVPIQSKISQIRSDIDSQLSISFPVSSGQQHRTTDSEWEPVKKESLSDTGRLDESGAAFFLPPPPKPPELSPVSSLPLSPLYDLPPPPPPPVLCGLEFTPTANLSQTNLSLPPALPFTASTENESLPLNVGEIMAQRVEANKRLKTNPNDFEAMRLLKEADEKMNAWARSHNTPGKFTGSTGVHVLSADELGPADPRYSAWARKDLFKCTNRVESAVGLKLMQKMGWSPGEGLGKCSDGPLEPLAMDIKSDRKGLFASDEHIKKPTFGSQEILGKHPVSVLMELCTKNHWQAPQFSCTESGPSNNRRFLWKAVVNGVTYQPAIASSNKKTGKAQICQIVLESLGVVPKESSSSTVLSSLS</sequence>
<dbReference type="PANTHER" id="PTHR46528">
    <property type="entry name" value="PROTEIN SON"/>
    <property type="match status" value="1"/>
</dbReference>
<feature type="compositionally biased region" description="Basic and acidic residues" evidence="2">
    <location>
        <begin position="97"/>
        <end position="113"/>
    </location>
</feature>
<feature type="compositionally biased region" description="Basic and acidic residues" evidence="2">
    <location>
        <begin position="382"/>
        <end position="391"/>
    </location>
</feature>
<dbReference type="SUPFAM" id="SSF54768">
    <property type="entry name" value="dsRNA-binding domain-like"/>
    <property type="match status" value="1"/>
</dbReference>
<feature type="compositionally biased region" description="Low complexity" evidence="2">
    <location>
        <begin position="551"/>
        <end position="565"/>
    </location>
</feature>
<evidence type="ECO:0000313" key="5">
    <source>
        <dbReference type="EMBL" id="MFH4974337.1"/>
    </source>
</evidence>
<dbReference type="InterPro" id="IPR014720">
    <property type="entry name" value="dsRBD_dom"/>
</dbReference>
<feature type="compositionally biased region" description="Basic residues" evidence="2">
    <location>
        <begin position="60"/>
        <end position="96"/>
    </location>
</feature>
<evidence type="ECO:0000259" key="3">
    <source>
        <dbReference type="PROSITE" id="PS50137"/>
    </source>
</evidence>
<dbReference type="PROSITE" id="PS50137">
    <property type="entry name" value="DS_RBD"/>
    <property type="match status" value="1"/>
</dbReference>
<feature type="compositionally biased region" description="Basic and acidic residues" evidence="2">
    <location>
        <begin position="253"/>
        <end position="270"/>
    </location>
</feature>
<feature type="compositionally biased region" description="Basic and acidic residues" evidence="2">
    <location>
        <begin position="425"/>
        <end position="434"/>
    </location>
</feature>
<evidence type="ECO:0000259" key="4">
    <source>
        <dbReference type="PROSITE" id="PS50174"/>
    </source>
</evidence>
<feature type="compositionally biased region" description="Basic and acidic residues" evidence="2">
    <location>
        <begin position="603"/>
        <end position="616"/>
    </location>
</feature>
<feature type="compositionally biased region" description="Basic and acidic residues" evidence="2">
    <location>
        <begin position="233"/>
        <end position="246"/>
    </location>
</feature>
<feature type="region of interest" description="Disordered" evidence="2">
    <location>
        <begin position="665"/>
        <end position="699"/>
    </location>
</feature>
<feature type="compositionally biased region" description="Basic residues" evidence="2">
    <location>
        <begin position="492"/>
        <end position="506"/>
    </location>
</feature>
<feature type="compositionally biased region" description="Basic residues" evidence="2">
    <location>
        <begin position="392"/>
        <end position="412"/>
    </location>
</feature>
<dbReference type="InterPro" id="IPR032922">
    <property type="entry name" value="SON"/>
</dbReference>
<dbReference type="Pfam" id="PF00035">
    <property type="entry name" value="dsrm"/>
    <property type="match status" value="1"/>
</dbReference>
<keyword evidence="1" id="KW-0694">RNA-binding</keyword>
<dbReference type="PANTHER" id="PTHR46528:SF1">
    <property type="entry name" value="PROTEIN SON"/>
    <property type="match status" value="1"/>
</dbReference>
<dbReference type="CDD" id="cd19870">
    <property type="entry name" value="DSRM_SON-like"/>
    <property type="match status" value="1"/>
</dbReference>
<comment type="caution">
    <text evidence="5">The sequence shown here is derived from an EMBL/GenBank/DDBJ whole genome shotgun (WGS) entry which is preliminary data.</text>
</comment>
<feature type="compositionally biased region" description="Basic and acidic residues" evidence="2">
    <location>
        <begin position="312"/>
        <end position="335"/>
    </location>
</feature>
<dbReference type="Gene3D" id="3.30.160.20">
    <property type="match status" value="1"/>
</dbReference>
<reference evidence="5 6" key="1">
    <citation type="submission" date="2024-08" db="EMBL/GenBank/DDBJ databases">
        <title>Gnathostoma spinigerum genome.</title>
        <authorList>
            <person name="Gonzalez-Bertolin B."/>
            <person name="Monzon S."/>
            <person name="Zaballos A."/>
            <person name="Jimenez P."/>
            <person name="Dekumyoy P."/>
            <person name="Varona S."/>
            <person name="Cuesta I."/>
            <person name="Sumanam S."/>
            <person name="Adisakwattana P."/>
            <person name="Gasser R.B."/>
            <person name="Hernandez-Gonzalez A."/>
            <person name="Young N.D."/>
            <person name="Perteguer M.J."/>
        </authorList>
    </citation>
    <scope>NUCLEOTIDE SEQUENCE [LARGE SCALE GENOMIC DNA]</scope>
    <source>
        <strain evidence="5">AL3</strain>
        <tissue evidence="5">Liver</tissue>
    </source>
</reference>
<feature type="compositionally biased region" description="Basic and acidic residues" evidence="2">
    <location>
        <begin position="530"/>
        <end position="539"/>
    </location>
</feature>
<evidence type="ECO:0000313" key="6">
    <source>
        <dbReference type="Proteomes" id="UP001608902"/>
    </source>
</evidence>
<keyword evidence="6" id="KW-1185">Reference proteome</keyword>
<dbReference type="GO" id="GO:0003723">
    <property type="term" value="F:RNA binding"/>
    <property type="evidence" value="ECO:0007669"/>
    <property type="project" value="UniProtKB-UniRule"/>
</dbReference>
<feature type="compositionally biased region" description="Basic and acidic residues" evidence="2">
    <location>
        <begin position="758"/>
        <end position="775"/>
    </location>
</feature>
<feature type="compositionally biased region" description="Basic and acidic residues" evidence="2">
    <location>
        <begin position="455"/>
        <end position="491"/>
    </location>
</feature>
<dbReference type="Proteomes" id="UP001608902">
    <property type="component" value="Unassembled WGS sequence"/>
</dbReference>
<feature type="domain" description="DRBM" evidence="3">
    <location>
        <begin position="1002"/>
        <end position="1071"/>
    </location>
</feature>
<proteinExistence type="predicted"/>
<dbReference type="InterPro" id="IPR000467">
    <property type="entry name" value="G_patch_dom"/>
</dbReference>
<dbReference type="AlphaFoldDB" id="A0ABD6E5E8"/>
<evidence type="ECO:0000256" key="2">
    <source>
        <dbReference type="SAM" id="MobiDB-lite"/>
    </source>
</evidence>
<protein>
    <submittedName>
        <fullName evidence="5">Uncharacterized protein</fullName>
    </submittedName>
</protein>
<feature type="compositionally biased region" description="Polar residues" evidence="2">
    <location>
        <begin position="359"/>
        <end position="380"/>
    </location>
</feature>
<feature type="domain" description="G-patch" evidence="4">
    <location>
        <begin position="940"/>
        <end position="986"/>
    </location>
</feature>
<feature type="region of interest" description="Disordered" evidence="2">
    <location>
        <begin position="750"/>
        <end position="775"/>
    </location>
</feature>
<feature type="region of interest" description="Disordered" evidence="2">
    <location>
        <begin position="225"/>
        <end position="616"/>
    </location>
</feature>
<organism evidence="5 6">
    <name type="scientific">Gnathostoma spinigerum</name>
    <dbReference type="NCBI Taxonomy" id="75299"/>
    <lineage>
        <taxon>Eukaryota</taxon>
        <taxon>Metazoa</taxon>
        <taxon>Ecdysozoa</taxon>
        <taxon>Nematoda</taxon>
        <taxon>Chromadorea</taxon>
        <taxon>Rhabditida</taxon>
        <taxon>Spirurina</taxon>
        <taxon>Gnathostomatomorpha</taxon>
        <taxon>Gnathostomatoidea</taxon>
        <taxon>Gnathostomatidae</taxon>
        <taxon>Gnathostoma</taxon>
    </lineage>
</organism>
<dbReference type="EMBL" id="JBGFUD010000351">
    <property type="protein sequence ID" value="MFH4974337.1"/>
    <property type="molecule type" value="Genomic_DNA"/>
</dbReference>
<feature type="region of interest" description="Disordered" evidence="2">
    <location>
        <begin position="20"/>
        <end position="121"/>
    </location>
</feature>
<gene>
    <name evidence="5" type="ORF">AB6A40_001046</name>
</gene>
<accession>A0ABD6E5E8</accession>
<dbReference type="SMART" id="SM00358">
    <property type="entry name" value="DSRM"/>
    <property type="match status" value="1"/>
</dbReference>
<dbReference type="Pfam" id="PF01585">
    <property type="entry name" value="G-patch"/>
    <property type="match status" value="1"/>
</dbReference>
<name>A0ABD6E5E8_9BILA</name>
<dbReference type="PROSITE" id="PS50174">
    <property type="entry name" value="G_PATCH"/>
    <property type="match status" value="1"/>
</dbReference>
<evidence type="ECO:0000256" key="1">
    <source>
        <dbReference type="PROSITE-ProRule" id="PRU00266"/>
    </source>
</evidence>
<dbReference type="SMART" id="SM00443">
    <property type="entry name" value="G_patch"/>
    <property type="match status" value="1"/>
</dbReference>